<dbReference type="VEuPathDB" id="TriTrypDB:BSAL_51755"/>
<protein>
    <submittedName>
        <fullName evidence="1">Uncharacterized protein</fullName>
    </submittedName>
</protein>
<proteinExistence type="predicted"/>
<dbReference type="AlphaFoldDB" id="A0A0S4INW5"/>
<evidence type="ECO:0000313" key="1">
    <source>
        <dbReference type="EMBL" id="CUE68470.1"/>
    </source>
</evidence>
<reference evidence="2" key="1">
    <citation type="submission" date="2015-09" db="EMBL/GenBank/DDBJ databases">
        <authorList>
            <consortium name="Pathogen Informatics"/>
        </authorList>
    </citation>
    <scope>NUCLEOTIDE SEQUENCE [LARGE SCALE GENOMIC DNA]</scope>
    <source>
        <strain evidence="2">Lake Konstanz</strain>
    </source>
</reference>
<name>A0A0S4INW5_BODSA</name>
<gene>
    <name evidence="1" type="ORF">BSAL_51755</name>
</gene>
<accession>A0A0S4INW5</accession>
<sequence length="163" mass="17898">MMVLLSWDVSDFCVSAPSTSACLSWFGMTPPKEGWSGFEHMMLDYLFLHAHGAACVKQTGLRLSSVASKYAKRGAKDPLERIKDWIRKHAYTTTAKNVVRVELKNQLATCDAAAGALVKFAAETVETKEPCFVLALNGDKAPFGEALQFRKYASILGVRSLCC</sequence>
<evidence type="ECO:0000313" key="2">
    <source>
        <dbReference type="Proteomes" id="UP000051952"/>
    </source>
</evidence>
<keyword evidence="2" id="KW-1185">Reference proteome</keyword>
<dbReference type="Proteomes" id="UP000051952">
    <property type="component" value="Unassembled WGS sequence"/>
</dbReference>
<organism evidence="1 2">
    <name type="scientific">Bodo saltans</name>
    <name type="common">Flagellated protozoan</name>
    <dbReference type="NCBI Taxonomy" id="75058"/>
    <lineage>
        <taxon>Eukaryota</taxon>
        <taxon>Discoba</taxon>
        <taxon>Euglenozoa</taxon>
        <taxon>Kinetoplastea</taxon>
        <taxon>Metakinetoplastina</taxon>
        <taxon>Eubodonida</taxon>
        <taxon>Bodonidae</taxon>
        <taxon>Bodo</taxon>
    </lineage>
</organism>
<dbReference type="EMBL" id="CYKH01000069">
    <property type="protein sequence ID" value="CUE68470.1"/>
    <property type="molecule type" value="Genomic_DNA"/>
</dbReference>